<evidence type="ECO:0000313" key="4">
    <source>
        <dbReference type="Proteomes" id="UP000003233"/>
    </source>
</evidence>
<dbReference type="Pfam" id="PF00534">
    <property type="entry name" value="Glycos_transf_1"/>
    <property type="match status" value="1"/>
</dbReference>
<organism evidence="3 4">
    <name type="scientific">Fusobacterium ulcerans 12-1B</name>
    <dbReference type="NCBI Taxonomy" id="457404"/>
    <lineage>
        <taxon>Bacteria</taxon>
        <taxon>Fusobacteriati</taxon>
        <taxon>Fusobacteriota</taxon>
        <taxon>Fusobacteriia</taxon>
        <taxon>Fusobacteriales</taxon>
        <taxon>Fusobacteriaceae</taxon>
        <taxon>Fusobacterium</taxon>
    </lineage>
</organism>
<dbReference type="GO" id="GO:0009103">
    <property type="term" value="P:lipopolysaccharide biosynthetic process"/>
    <property type="evidence" value="ECO:0007669"/>
    <property type="project" value="TreeGrafter"/>
</dbReference>
<dbReference type="RefSeq" id="WP_008695920.1">
    <property type="nucleotide sequence ID" value="NZ_KE161007.1"/>
</dbReference>
<dbReference type="PANTHER" id="PTHR46401:SF2">
    <property type="entry name" value="GLYCOSYLTRANSFERASE WBBK-RELATED"/>
    <property type="match status" value="1"/>
</dbReference>
<accession>H1PQ82</accession>
<dbReference type="PANTHER" id="PTHR46401">
    <property type="entry name" value="GLYCOSYLTRANSFERASE WBBK-RELATED"/>
    <property type="match status" value="1"/>
</dbReference>
<dbReference type="PATRIC" id="fig|457404.5.peg.681"/>
<keyword evidence="1" id="KW-0808">Transferase</keyword>
<dbReference type="SUPFAM" id="SSF53756">
    <property type="entry name" value="UDP-Glycosyltransferase/glycogen phosphorylase"/>
    <property type="match status" value="1"/>
</dbReference>
<evidence type="ECO:0000256" key="1">
    <source>
        <dbReference type="ARBA" id="ARBA00022679"/>
    </source>
</evidence>
<keyword evidence="4" id="KW-1185">Reference proteome</keyword>
<protein>
    <recommendedName>
        <fullName evidence="2">Glycosyl transferase family 1 domain-containing protein</fullName>
    </recommendedName>
</protein>
<sequence>MKKIIISGINMTEGGILSIYKDCLKYVEENLTSKYKIIALVHTKNLFKELDSENKIEFIEFEDSKKSWIKRCHYEYFYFKKLSKELKPYLWLSLHDITPNVESEKLAVYCHNSTPFYKMKFKDIKYDKKVFLFSKLYKYLYKINIKKNNYVIVQQDWIRKKFEEMYKIKNIIVAPPENKYLIQKNDNKNKTEKNTFFYPSFPRIFKNFEVICKAVELLEKKGVSNFKVYLTIDGTENLYSKEIVEKYKNLKCIEFLGLLTREEVFEYYFKVECLIFPSKLETWGLPISEFKIYNKPIILSELEYAHETVGEHEKCLFFNPNSENELKEQMLKIIDGKNKYESNKKIKQNKNCKKNWKELFEMLLGEQE</sequence>
<proteinExistence type="predicted"/>
<dbReference type="InterPro" id="IPR001296">
    <property type="entry name" value="Glyco_trans_1"/>
</dbReference>
<feature type="domain" description="Glycosyl transferase family 1" evidence="2">
    <location>
        <begin position="184"/>
        <end position="349"/>
    </location>
</feature>
<name>H1PQ82_9FUSO</name>
<reference evidence="3 4" key="1">
    <citation type="submission" date="2012-07" db="EMBL/GenBank/DDBJ databases">
        <title>The Genome Sequence of Fusobacterium ulcerans 12_1B.</title>
        <authorList>
            <consortium name="The Broad Institute Genome Sequencing Platform"/>
            <person name="Earl A."/>
            <person name="Ward D."/>
            <person name="Feldgarden M."/>
            <person name="Gevers D."/>
            <person name="Strauss J."/>
            <person name="Ambrose C.E."/>
            <person name="Allen-Vercoe E."/>
            <person name="Walker B."/>
            <person name="Young S.K."/>
            <person name="Zeng Q."/>
            <person name="Gargeya S."/>
            <person name="Fitzgerald M."/>
            <person name="Haas B."/>
            <person name="Abouelleil A."/>
            <person name="Alvarado L."/>
            <person name="Arachchi H.M."/>
            <person name="Berlin A.M."/>
            <person name="Chapman S.B."/>
            <person name="Goldberg J."/>
            <person name="Griggs A."/>
            <person name="Gujja S."/>
            <person name="Hansen M."/>
            <person name="Howarth C."/>
            <person name="Imamovic A."/>
            <person name="Larimer J."/>
            <person name="McCowen C."/>
            <person name="Montmayeur A."/>
            <person name="Murphy C."/>
            <person name="Neiman D."/>
            <person name="Pearson M."/>
            <person name="Priest M."/>
            <person name="Roberts A."/>
            <person name="Saif S."/>
            <person name="Shea T."/>
            <person name="Sisk P."/>
            <person name="Sykes S."/>
            <person name="Wortman J."/>
            <person name="Nusbaum C."/>
            <person name="Birren B."/>
        </authorList>
    </citation>
    <scope>NUCLEOTIDE SEQUENCE [LARGE SCALE GENOMIC DNA]</scope>
    <source>
        <strain evidence="3 4">12_1B</strain>
    </source>
</reference>
<dbReference type="HOGENOM" id="CLU_066447_0_0_0"/>
<comment type="caution">
    <text evidence="3">The sequence shown here is derived from an EMBL/GenBank/DDBJ whole genome shotgun (WGS) entry which is preliminary data.</text>
</comment>
<dbReference type="EMBL" id="AGWJ02000002">
    <property type="protein sequence ID" value="EHO83557.1"/>
    <property type="molecule type" value="Genomic_DNA"/>
</dbReference>
<dbReference type="Gene3D" id="3.40.50.2000">
    <property type="entry name" value="Glycogen Phosphorylase B"/>
    <property type="match status" value="1"/>
</dbReference>
<gene>
    <name evidence="3" type="ORF">HMPREF0402_00575</name>
</gene>
<dbReference type="GO" id="GO:0016757">
    <property type="term" value="F:glycosyltransferase activity"/>
    <property type="evidence" value="ECO:0007669"/>
    <property type="project" value="InterPro"/>
</dbReference>
<evidence type="ECO:0000259" key="2">
    <source>
        <dbReference type="Pfam" id="PF00534"/>
    </source>
</evidence>
<dbReference type="Proteomes" id="UP000003233">
    <property type="component" value="Unassembled WGS sequence"/>
</dbReference>
<evidence type="ECO:0000313" key="3">
    <source>
        <dbReference type="EMBL" id="EHO83557.1"/>
    </source>
</evidence>
<dbReference type="BioCyc" id="FSP457404-HMP:GTSQ-576-MONOMER"/>
<dbReference type="AlphaFoldDB" id="H1PQ82"/>